<accession>C0E5G3</accession>
<evidence type="ECO:0000313" key="2">
    <source>
        <dbReference type="Proteomes" id="UP000006247"/>
    </source>
</evidence>
<organism evidence="1 2">
    <name type="scientific">Corynebacterium matruchotii ATCC 33806</name>
    <dbReference type="NCBI Taxonomy" id="566549"/>
    <lineage>
        <taxon>Bacteria</taxon>
        <taxon>Bacillati</taxon>
        <taxon>Actinomycetota</taxon>
        <taxon>Actinomycetes</taxon>
        <taxon>Mycobacteriales</taxon>
        <taxon>Corynebacteriaceae</taxon>
        <taxon>Corynebacterium</taxon>
    </lineage>
</organism>
<proteinExistence type="predicted"/>
<dbReference type="AlphaFoldDB" id="C0E5G3"/>
<dbReference type="EMBL" id="ACEB01000031">
    <property type="protein sequence ID" value="EEG26348.1"/>
    <property type="molecule type" value="Genomic_DNA"/>
</dbReference>
<sequence>MRENSWHPQKVLQLCYTHRFSVIILTLPQDNCSQSKIVTKN</sequence>
<dbReference type="HOGENOM" id="CLU_3268732_0_0_11"/>
<comment type="caution">
    <text evidence="1">The sequence shown here is derived from an EMBL/GenBank/DDBJ whole genome shotgun (WGS) entry which is preliminary data.</text>
</comment>
<name>C0E5G3_9CORY</name>
<evidence type="ECO:0000313" key="1">
    <source>
        <dbReference type="EMBL" id="EEG26348.1"/>
    </source>
</evidence>
<gene>
    <name evidence="1" type="ORF">CORMATOL_02240</name>
</gene>
<dbReference type="Proteomes" id="UP000006247">
    <property type="component" value="Unassembled WGS sequence"/>
</dbReference>
<reference evidence="1 2" key="1">
    <citation type="submission" date="2009-01" db="EMBL/GenBank/DDBJ databases">
        <authorList>
            <person name="Fulton L."/>
            <person name="Clifton S."/>
            <person name="Chinwalla A.T."/>
            <person name="Mitreva M."/>
            <person name="Sodergren E."/>
            <person name="Weinstock G."/>
            <person name="Clifton S."/>
            <person name="Dooling D.J."/>
            <person name="Fulton B."/>
            <person name="Minx P."/>
            <person name="Pepin K.H."/>
            <person name="Johnson M."/>
            <person name="Bhonagiri V."/>
            <person name="Nash W.E."/>
            <person name="Mardis E.R."/>
            <person name="Wilson R.K."/>
        </authorList>
    </citation>
    <scope>NUCLEOTIDE SEQUENCE [LARGE SCALE GENOMIC DNA]</scope>
    <source>
        <strain evidence="1 2">ATCC 33806</strain>
    </source>
</reference>
<protein>
    <submittedName>
        <fullName evidence="1">Uncharacterized protein</fullName>
    </submittedName>
</protein>